<dbReference type="InterPro" id="IPR045877">
    <property type="entry name" value="ZFP36-like"/>
</dbReference>
<keyword evidence="1 6" id="KW-0479">Metal-binding</keyword>
<dbReference type="PROSITE" id="PS50103">
    <property type="entry name" value="ZF_C3H1"/>
    <property type="match status" value="3"/>
</dbReference>
<proteinExistence type="predicted"/>
<evidence type="ECO:0000256" key="6">
    <source>
        <dbReference type="PROSITE-ProRule" id="PRU00723"/>
    </source>
</evidence>
<name>A0A0C9S7E4_9CONI</name>
<evidence type="ECO:0000256" key="1">
    <source>
        <dbReference type="ARBA" id="ARBA00022723"/>
    </source>
</evidence>
<keyword evidence="2" id="KW-0677">Repeat</keyword>
<evidence type="ECO:0000256" key="7">
    <source>
        <dbReference type="SAM" id="MobiDB-lite"/>
    </source>
</evidence>
<feature type="zinc finger region" description="C3H1-type" evidence="6">
    <location>
        <begin position="303"/>
        <end position="330"/>
    </location>
</feature>
<protein>
    <submittedName>
        <fullName evidence="9">TSA: Wollemia nobilis Ref_Wollemi_Transcript_8830_1750 transcribed RNA sequence</fullName>
    </submittedName>
</protein>
<dbReference type="PROSITE" id="PS50084">
    <property type="entry name" value="KH_TYPE_1"/>
    <property type="match status" value="1"/>
</dbReference>
<dbReference type="EMBL" id="GCHU01008777">
    <property type="protein sequence ID" value="JAG88307.1"/>
    <property type="molecule type" value="Transcribed_RNA"/>
</dbReference>
<dbReference type="CDD" id="cd22464">
    <property type="entry name" value="KH-I_AtC3H36_like"/>
    <property type="match status" value="1"/>
</dbReference>
<dbReference type="Pfam" id="PF14608">
    <property type="entry name" value="zf-CCCH_2"/>
    <property type="match status" value="2"/>
</dbReference>
<feature type="region of interest" description="Disordered" evidence="7">
    <location>
        <begin position="111"/>
        <end position="130"/>
    </location>
</feature>
<keyword evidence="5" id="KW-0694">RNA-binding</keyword>
<dbReference type="Pfam" id="PF00013">
    <property type="entry name" value="KH_1"/>
    <property type="match status" value="1"/>
</dbReference>
<dbReference type="Gene3D" id="3.30.1370.10">
    <property type="entry name" value="K Homology domain, type 1"/>
    <property type="match status" value="1"/>
</dbReference>
<feature type="compositionally biased region" description="Gly residues" evidence="7">
    <location>
        <begin position="190"/>
        <end position="199"/>
    </location>
</feature>
<dbReference type="SUPFAM" id="SSF90229">
    <property type="entry name" value="CCCH zinc finger"/>
    <property type="match status" value="3"/>
</dbReference>
<dbReference type="InterPro" id="IPR000571">
    <property type="entry name" value="Znf_CCCH"/>
</dbReference>
<keyword evidence="4 6" id="KW-0862">Zinc</keyword>
<evidence type="ECO:0000256" key="4">
    <source>
        <dbReference type="ARBA" id="ARBA00022833"/>
    </source>
</evidence>
<sequence>MDPFGPQRKKLRPDVFGNGNGGIASDLGGRRFNPPPDGGMFGDTARYKQPPSLGNISEMESFPTGLGSKSKACTKFFSTSGCPFGENCHFMHYVPGGVNSIPQVANSALSSVSRKTPGPATGLMPSDQGGAVQPYKTKMCNRYGTGEGCRFGDKCHFAHSEKELRKGNASAHDINREHMVGPYGRSAPGGLDGRIGGRPGQREPTPPGMSAAASFGLSSTAKISVDASLAGAIIGKGGVNSKQICRLTGVKLAIREHESDPNLKNIELEGSIDQISEAQAMVRELLIHTSVAPPKQSGYVSNNYKTKMCENFSKGSCTFGERCIFAHGASELR</sequence>
<feature type="region of interest" description="Disordered" evidence="7">
    <location>
        <begin position="1"/>
        <end position="56"/>
    </location>
</feature>
<dbReference type="InterPro" id="IPR004087">
    <property type="entry name" value="KH_dom"/>
</dbReference>
<feature type="domain" description="C3H1-type" evidence="8">
    <location>
        <begin position="67"/>
        <end position="95"/>
    </location>
</feature>
<dbReference type="SMART" id="SM00322">
    <property type="entry name" value="KH"/>
    <property type="match status" value="1"/>
</dbReference>
<feature type="zinc finger region" description="C3H1-type" evidence="6">
    <location>
        <begin position="134"/>
        <end position="162"/>
    </location>
</feature>
<dbReference type="GO" id="GO:0010468">
    <property type="term" value="P:regulation of gene expression"/>
    <property type="evidence" value="ECO:0007669"/>
    <property type="project" value="UniProtKB-ARBA"/>
</dbReference>
<dbReference type="FunFam" id="4.10.1000.10:FF:000003">
    <property type="entry name" value="Zinc finger CCCH domain-containing protein"/>
    <property type="match status" value="2"/>
</dbReference>
<dbReference type="GO" id="GO:0003729">
    <property type="term" value="F:mRNA binding"/>
    <property type="evidence" value="ECO:0007669"/>
    <property type="project" value="InterPro"/>
</dbReference>
<dbReference type="PANTHER" id="PTHR12547">
    <property type="entry name" value="CCCH ZINC FINGER/TIS11-RELATED"/>
    <property type="match status" value="1"/>
</dbReference>
<feature type="zinc finger region" description="C3H1-type" evidence="6">
    <location>
        <begin position="67"/>
        <end position="95"/>
    </location>
</feature>
<dbReference type="Pfam" id="PF00642">
    <property type="entry name" value="zf-CCCH"/>
    <property type="match status" value="1"/>
</dbReference>
<evidence type="ECO:0000256" key="2">
    <source>
        <dbReference type="ARBA" id="ARBA00022737"/>
    </source>
</evidence>
<organism evidence="9">
    <name type="scientific">Wollemia nobilis</name>
    <dbReference type="NCBI Taxonomy" id="56998"/>
    <lineage>
        <taxon>Eukaryota</taxon>
        <taxon>Viridiplantae</taxon>
        <taxon>Streptophyta</taxon>
        <taxon>Embryophyta</taxon>
        <taxon>Tracheophyta</taxon>
        <taxon>Spermatophyta</taxon>
        <taxon>Pinopsida</taxon>
        <taxon>Pinidae</taxon>
        <taxon>Conifers II</taxon>
        <taxon>Araucariales</taxon>
        <taxon>Araucariaceae</taxon>
        <taxon>Wollemia</taxon>
    </lineage>
</organism>
<dbReference type="InterPro" id="IPR036855">
    <property type="entry name" value="Znf_CCCH_sf"/>
</dbReference>
<dbReference type="InterPro" id="IPR036612">
    <property type="entry name" value="KH_dom_type_1_sf"/>
</dbReference>
<evidence type="ECO:0000313" key="9">
    <source>
        <dbReference type="EMBL" id="JAG88307.1"/>
    </source>
</evidence>
<evidence type="ECO:0000259" key="8">
    <source>
        <dbReference type="PROSITE" id="PS50103"/>
    </source>
</evidence>
<dbReference type="SUPFAM" id="SSF54791">
    <property type="entry name" value="Eukaryotic type KH-domain (KH-domain type I)"/>
    <property type="match status" value="1"/>
</dbReference>
<reference evidence="9" key="1">
    <citation type="submission" date="2015-02" db="EMBL/GenBank/DDBJ databases">
        <title>A transcriptome of Wollemia nobilis - a relic of Gondwana.</title>
        <authorList>
            <person name="Chia J.Y."/>
            <person name="Leong Y.S."/>
            <person name="Abdul Karim S."/>
            <person name="Wan Azmi N."/>
            <person name="Hercus R."/>
            <person name="Croft L."/>
        </authorList>
    </citation>
    <scope>NUCLEOTIDE SEQUENCE</scope>
    <source>
        <strain evidence="9">MaeBrown</strain>
        <tissue evidence="9">Leaf</tissue>
    </source>
</reference>
<evidence type="ECO:0000256" key="3">
    <source>
        <dbReference type="ARBA" id="ARBA00022771"/>
    </source>
</evidence>
<feature type="domain" description="C3H1-type" evidence="8">
    <location>
        <begin position="303"/>
        <end position="330"/>
    </location>
</feature>
<evidence type="ECO:0000256" key="5">
    <source>
        <dbReference type="PROSITE-ProRule" id="PRU00117"/>
    </source>
</evidence>
<dbReference type="Gene3D" id="4.10.1000.10">
    <property type="entry name" value="Zinc finger, CCCH-type"/>
    <property type="match status" value="2"/>
</dbReference>
<feature type="region of interest" description="Disordered" evidence="7">
    <location>
        <begin position="179"/>
        <end position="213"/>
    </location>
</feature>
<dbReference type="GO" id="GO:0008270">
    <property type="term" value="F:zinc ion binding"/>
    <property type="evidence" value="ECO:0007669"/>
    <property type="project" value="UniProtKB-KW"/>
</dbReference>
<dbReference type="SMART" id="SM00356">
    <property type="entry name" value="ZnF_C3H1"/>
    <property type="match status" value="3"/>
</dbReference>
<feature type="domain" description="C3H1-type" evidence="8">
    <location>
        <begin position="134"/>
        <end position="162"/>
    </location>
</feature>
<dbReference type="PANTHER" id="PTHR12547:SF184">
    <property type="entry name" value="CCCH-TYPE ZN-FINGER PROTEIN"/>
    <property type="match status" value="1"/>
</dbReference>
<accession>A0A0C9S7E4</accession>
<dbReference type="GO" id="GO:0051252">
    <property type="term" value="P:regulation of RNA metabolic process"/>
    <property type="evidence" value="ECO:0007669"/>
    <property type="project" value="UniProtKB-ARBA"/>
</dbReference>
<keyword evidence="3 6" id="KW-0863">Zinc-finger</keyword>
<dbReference type="InterPro" id="IPR004088">
    <property type="entry name" value="KH_dom_type_1"/>
</dbReference>
<dbReference type="AlphaFoldDB" id="A0A0C9S7E4"/>